<protein>
    <submittedName>
        <fullName evidence="2">Uncharacterized protein</fullName>
    </submittedName>
</protein>
<keyword evidence="3" id="KW-1185">Reference proteome</keyword>
<accession>A0A0E9N8V6</accession>
<reference evidence="2 3" key="3">
    <citation type="journal article" date="2015" name="Genome Announc.">
        <title>Draft Genome Sequence of the Archiascomycetous Yeast Saitoella complicata.</title>
        <authorList>
            <person name="Yamauchi K."/>
            <person name="Kondo S."/>
            <person name="Hamamoto M."/>
            <person name="Takahashi Y."/>
            <person name="Ogura Y."/>
            <person name="Hayashi T."/>
            <person name="Nishida H."/>
        </authorList>
    </citation>
    <scope>NUCLEOTIDE SEQUENCE [LARGE SCALE GENOMIC DNA]</scope>
    <source>
        <strain evidence="2 3">NRRL Y-17804</strain>
    </source>
</reference>
<comment type="caution">
    <text evidence="2">The sequence shown here is derived from an EMBL/GenBank/DDBJ whole genome shotgun (WGS) entry which is preliminary data.</text>
</comment>
<proteinExistence type="predicted"/>
<dbReference type="Proteomes" id="UP000033140">
    <property type="component" value="Unassembled WGS sequence"/>
</dbReference>
<dbReference type="AlphaFoldDB" id="A0A0E9N8V6"/>
<evidence type="ECO:0000256" key="1">
    <source>
        <dbReference type="SAM" id="MobiDB-lite"/>
    </source>
</evidence>
<evidence type="ECO:0000313" key="3">
    <source>
        <dbReference type="Proteomes" id="UP000033140"/>
    </source>
</evidence>
<reference evidence="2 3" key="1">
    <citation type="journal article" date="2011" name="J. Gen. Appl. Microbiol.">
        <title>Draft genome sequencing of the enigmatic yeast Saitoella complicata.</title>
        <authorList>
            <person name="Nishida H."/>
            <person name="Hamamoto M."/>
            <person name="Sugiyama J."/>
        </authorList>
    </citation>
    <scope>NUCLEOTIDE SEQUENCE [LARGE SCALE GENOMIC DNA]</scope>
    <source>
        <strain evidence="2 3">NRRL Y-17804</strain>
    </source>
</reference>
<sequence>MPLVSNVIRKVITGKKSAGTYVDGCAQSACTVPLDYGCDDDSSAQRCESPAKLDTTPHVVETAKHNKTSQRKRRASFVRRRSSLERHAAELESHLAPQCDPSGMLTEKLNEFTADLDRGPVVNPTVSILSGRSDEDEESPANHNDGDCDDSIQRASVTESETSLTPEEAYIASDLVPVIAKTSGGVPSPGRREAIAEARDQLTPMSDTLQVSRYVSSYPIHLPSPVQRCKMDPVELNEILARRYRQVQIKHHVKQNLRNKMYSTKLQDHLDKGMPVTIDERSSNSRINYMGKTLNLHVEMVRPPPARVREARKMDLWLENSTARRSHLQACGSLR</sequence>
<feature type="compositionally biased region" description="Polar residues" evidence="1">
    <location>
        <begin position="153"/>
        <end position="164"/>
    </location>
</feature>
<reference evidence="2 3" key="2">
    <citation type="journal article" date="2014" name="J. Gen. Appl. Microbiol.">
        <title>The early diverging ascomycetous budding yeast Saitoella complicata has three histone deacetylases belonging to the Clr6, Hos2, and Rpd3 lineages.</title>
        <authorList>
            <person name="Nishida H."/>
            <person name="Matsumoto T."/>
            <person name="Kondo S."/>
            <person name="Hamamoto M."/>
            <person name="Yoshikawa H."/>
        </authorList>
    </citation>
    <scope>NUCLEOTIDE SEQUENCE [LARGE SCALE GENOMIC DNA]</scope>
    <source>
        <strain evidence="2 3">NRRL Y-17804</strain>
    </source>
</reference>
<dbReference type="EMBL" id="BACD03000003">
    <property type="protein sequence ID" value="GAO46327.1"/>
    <property type="molecule type" value="Genomic_DNA"/>
</dbReference>
<gene>
    <name evidence="2" type="ORF">G7K_0559-t1</name>
</gene>
<evidence type="ECO:0000313" key="2">
    <source>
        <dbReference type="EMBL" id="GAO46327.1"/>
    </source>
</evidence>
<dbReference type="RefSeq" id="XP_019024315.1">
    <property type="nucleotide sequence ID" value="XM_019165355.1"/>
</dbReference>
<organism evidence="2 3">
    <name type="scientific">Saitoella complicata (strain BCRC 22490 / CBS 7301 / JCM 7358 / NBRC 10748 / NRRL Y-17804)</name>
    <dbReference type="NCBI Taxonomy" id="698492"/>
    <lineage>
        <taxon>Eukaryota</taxon>
        <taxon>Fungi</taxon>
        <taxon>Dikarya</taxon>
        <taxon>Ascomycota</taxon>
        <taxon>Taphrinomycotina</taxon>
        <taxon>Taphrinomycotina incertae sedis</taxon>
        <taxon>Saitoella</taxon>
    </lineage>
</organism>
<name>A0A0E9N8V6_SAICN</name>
<feature type="region of interest" description="Disordered" evidence="1">
    <location>
        <begin position="123"/>
        <end position="164"/>
    </location>
</feature>